<evidence type="ECO:0000313" key="2">
    <source>
        <dbReference type="Proteomes" id="UP001374535"/>
    </source>
</evidence>
<dbReference type="Gene3D" id="2.60.120.330">
    <property type="entry name" value="B-lactam Antibiotic, Isopenicillin N Synthase, Chain"/>
    <property type="match status" value="1"/>
</dbReference>
<evidence type="ECO:0000313" key="1">
    <source>
        <dbReference type="EMBL" id="WVZ24810.1"/>
    </source>
</evidence>
<dbReference type="Proteomes" id="UP001374535">
    <property type="component" value="Chromosome 1"/>
</dbReference>
<proteinExistence type="predicted"/>
<protein>
    <submittedName>
        <fullName evidence="1">Uncharacterized protein</fullName>
    </submittedName>
</protein>
<organism evidence="1 2">
    <name type="scientific">Vigna mungo</name>
    <name type="common">Black gram</name>
    <name type="synonym">Phaseolus mungo</name>
    <dbReference type="NCBI Taxonomy" id="3915"/>
    <lineage>
        <taxon>Eukaryota</taxon>
        <taxon>Viridiplantae</taxon>
        <taxon>Streptophyta</taxon>
        <taxon>Embryophyta</taxon>
        <taxon>Tracheophyta</taxon>
        <taxon>Spermatophyta</taxon>
        <taxon>Magnoliopsida</taxon>
        <taxon>eudicotyledons</taxon>
        <taxon>Gunneridae</taxon>
        <taxon>Pentapetalae</taxon>
        <taxon>rosids</taxon>
        <taxon>fabids</taxon>
        <taxon>Fabales</taxon>
        <taxon>Fabaceae</taxon>
        <taxon>Papilionoideae</taxon>
        <taxon>50 kb inversion clade</taxon>
        <taxon>NPAAA clade</taxon>
        <taxon>indigoferoid/millettioid clade</taxon>
        <taxon>Phaseoleae</taxon>
        <taxon>Vigna</taxon>
    </lineage>
</organism>
<reference evidence="1 2" key="1">
    <citation type="journal article" date="2023" name="Life. Sci Alliance">
        <title>Evolutionary insights into 3D genome organization and epigenetic landscape of Vigna mungo.</title>
        <authorList>
            <person name="Junaid A."/>
            <person name="Singh B."/>
            <person name="Bhatia S."/>
        </authorList>
    </citation>
    <scope>NUCLEOTIDE SEQUENCE [LARGE SCALE GENOMIC DNA]</scope>
    <source>
        <strain evidence="1">Urdbean</strain>
    </source>
</reference>
<keyword evidence="2" id="KW-1185">Reference proteome</keyword>
<gene>
    <name evidence="1" type="ORF">V8G54_003354</name>
</gene>
<dbReference type="SUPFAM" id="SSF51197">
    <property type="entry name" value="Clavaminate synthase-like"/>
    <property type="match status" value="1"/>
</dbReference>
<dbReference type="InterPro" id="IPR027443">
    <property type="entry name" value="IPNS-like_sf"/>
</dbReference>
<sequence>MEYAEIEKKIDMESEYKKLIILAFLIAISFSVTMERALAARHLMQLAYDDLHSSATVLCDAQQPHLVGANDVEVAQVGTVGEEDGESIVDDESMFSSQKHQLGTRSEWRCTKRTTRVEQTIAAVLGDMCPEALNDLPLVLEHSEIGEELLLLVIRIDEQVMVHVFGMHIARRGLQKYPFVEEDDVGGRDNQRKWMETVRGIDSGVCLESNIKPRERKTEMVGTVGPRVESLASSGIKCIPKGYVRPQEELENIGNVFDEEKKEGPQVPTIDLGEIDSEVSGEAKESGDGMGVMNLVNHDIPEELLNRLQKSGETFFSLELAIEGVPFQQLIRMPIFSDISDELREDQYLAAEDFLHAIIIGLWRTFWHKSGPLPLCVSCPSHIGSKFSSVEKAISRGRVREMRARSILGQRFKTIFYGFHILVSRSLSKISSINSDSVFLLVLDSKCGAIKTYAKIGITLVEPIWNRLGNPNWGDIGTLQGTEVYYVAINAIQKSQELRRRLERAPMSTNVDWATINVVHLIPQEIRRHVVKRRRLRPCNILPLLVSSQEEWRSFEFSSSSDQKWNLGPCLLLDTRCRWISVTDIMLDVDSEEFRRLIDVTRLDVGCESDRLCTSDYWQLSTPWHNGMDHRENHLRLQKRRTECCLIDTKNALVPYHATTDYQAGEIVELDQNELFSNGQSSRLKLRCGDILVLDDPQQGQKSFQIHESVLPIEEKEKYANDQASGKIQGYGSKLANNASG</sequence>
<dbReference type="PANTHER" id="PTHR35118">
    <property type="entry name" value="KINASE FAMILY PROTEIN"/>
    <property type="match status" value="1"/>
</dbReference>
<dbReference type="EMBL" id="CP144700">
    <property type="protein sequence ID" value="WVZ24810.1"/>
    <property type="molecule type" value="Genomic_DNA"/>
</dbReference>
<dbReference type="AlphaFoldDB" id="A0AAQ3PAA6"/>
<accession>A0AAQ3PAA6</accession>
<dbReference type="PANTHER" id="PTHR35118:SF2">
    <property type="entry name" value="PROTEIN KINASE DOMAIN-CONTAINING PROTEIN"/>
    <property type="match status" value="1"/>
</dbReference>
<name>A0AAQ3PAA6_VIGMU</name>